<evidence type="ECO:0000256" key="2">
    <source>
        <dbReference type="ARBA" id="ARBA00034247"/>
    </source>
</evidence>
<reference evidence="6" key="1">
    <citation type="journal article" date="2019" name="Int. J. Syst. Evol. Microbiol.">
        <title>The Global Catalogue of Microorganisms (GCM) 10K type strain sequencing project: providing services to taxonomists for standard genome sequencing and annotation.</title>
        <authorList>
            <consortium name="The Broad Institute Genomics Platform"/>
            <consortium name="The Broad Institute Genome Sequencing Center for Infectious Disease"/>
            <person name="Wu L."/>
            <person name="Ma J."/>
        </authorList>
    </citation>
    <scope>NUCLEOTIDE SEQUENCE [LARGE SCALE GENOMIC DNA]</scope>
    <source>
        <strain evidence="6">KCTC 42953</strain>
    </source>
</reference>
<evidence type="ECO:0000256" key="3">
    <source>
        <dbReference type="SAM" id="Phobius"/>
    </source>
</evidence>
<dbReference type="Pfam" id="PF00990">
    <property type="entry name" value="GGDEF"/>
    <property type="match status" value="1"/>
</dbReference>
<dbReference type="InterPro" id="IPR000160">
    <property type="entry name" value="GGDEF_dom"/>
</dbReference>
<dbReference type="Proteomes" id="UP001595533">
    <property type="component" value="Unassembled WGS sequence"/>
</dbReference>
<dbReference type="Pfam" id="PF07494">
    <property type="entry name" value="Reg_prop"/>
    <property type="match status" value="3"/>
</dbReference>
<dbReference type="RefSeq" id="WP_198538232.1">
    <property type="nucleotide sequence ID" value="NZ_JBHRTS010000003.1"/>
</dbReference>
<evidence type="ECO:0000259" key="4">
    <source>
        <dbReference type="PROSITE" id="PS50887"/>
    </source>
</evidence>
<organism evidence="5 6">
    <name type="scientific">Marinicella sediminis</name>
    <dbReference type="NCBI Taxonomy" id="1792834"/>
    <lineage>
        <taxon>Bacteria</taxon>
        <taxon>Pseudomonadati</taxon>
        <taxon>Pseudomonadota</taxon>
        <taxon>Gammaproteobacteria</taxon>
        <taxon>Lysobacterales</taxon>
        <taxon>Marinicellaceae</taxon>
        <taxon>Marinicella</taxon>
    </lineage>
</organism>
<dbReference type="Gene3D" id="2.130.10.10">
    <property type="entry name" value="YVTN repeat-like/Quinoprotein amine dehydrogenase"/>
    <property type="match status" value="3"/>
</dbReference>
<dbReference type="InterPro" id="IPR029787">
    <property type="entry name" value="Nucleotide_cyclase"/>
</dbReference>
<dbReference type="InterPro" id="IPR013783">
    <property type="entry name" value="Ig-like_fold"/>
</dbReference>
<dbReference type="SMART" id="SM00267">
    <property type="entry name" value="GGDEF"/>
    <property type="match status" value="1"/>
</dbReference>
<dbReference type="GO" id="GO:0052621">
    <property type="term" value="F:diguanylate cyclase activity"/>
    <property type="evidence" value="ECO:0007669"/>
    <property type="project" value="UniProtKB-EC"/>
</dbReference>
<dbReference type="InterPro" id="IPR011123">
    <property type="entry name" value="Y_Y_Y"/>
</dbReference>
<sequence length="982" mass="111211">MTCCSVVAMDVGQWRINELGVNDGLPDTTVYSMAQDQAGFMWFGTTNGVARYDGYAFRVFQHDGADEGTISNNNAGNVFIDGNNQLWIGTFGGGANKIDLNTGHIHRFPYTSHRVEQMLAENVQTFYQDISGHIWVGTSVGLYKMDNDQPIHMEELISDDELSHSRIWDITGDPQGHIWAGTSVGLIQLNQQNKSFQHFTLPDELNFDITSNQFRVLKLHQNTLWIGSASGLYEFDIRQQTFRHHQLGPNTVKINDLLVHEDHLLIASMSGLYQFDLQAKAYTRLNGQLWQAMNHLDIRALYADPSGLLWLATRDSGVLQLDPQGGLFGHHLEYLNETDMNEKSKQVWALEISHDQQLLLGTSDAVFQLQDNQLKQTIRAVSQPALPGIIRDIATTADGNWLVGSEGVFWQPLNAQQAEYITDPFDLVGMEPTDVFSVAVSQAGELWLALYNIGVLRWHPDTSHAELIQHYDGGPLNDLNLSHVFVDSNEDIWVASGLVGLFRYRLSINKLELFSYDFAETTGLMSNRIRDVLEDSSGRLWVATERGLNQFDHQSQSFHAVMPEDPVIGKSIYAITEDSRKNLWLTHQFGVSRMDLVNQAVNHYQLNEGFMTDGFIPRAVTIDDNDILYFGSVNGYYTFNPNELGMRRTFQPGFLLTEVAIDDRPLPFSALAVQPTEFKIDHTQRTIAFTMAALDYKSAGQIQYQYQLKGLHDDWLNVSKSRQIEFSQLNPGDYQLALRAVNNDGSWQDLTKNISMAVLPVWWERSWVRALLIMAVLLLAWAIHFYRTLKIRQQNQKLEAEVQKRTAELSEANAKLKAAAHSDYLTGLNNRMAFVSGFEEKRKALGQSRKNSTIVMADIDHFKLINDQYGHAAGDEVLKQVSLIMKAMIREGDLMARWGGEEFIFYFDRMDAVSTQRLIERIRQRIEQSDIRYEGHLIPVTLTFGVCQQKAGQSLNDCINAADDALYQGKKSGRNQVVVNQS</sequence>
<dbReference type="InterPro" id="IPR015943">
    <property type="entry name" value="WD40/YVTN_repeat-like_dom_sf"/>
</dbReference>
<dbReference type="InterPro" id="IPR011110">
    <property type="entry name" value="Reg_prop"/>
</dbReference>
<evidence type="ECO:0000313" key="5">
    <source>
        <dbReference type="EMBL" id="MFC3194007.1"/>
    </source>
</evidence>
<dbReference type="SUPFAM" id="SSF55073">
    <property type="entry name" value="Nucleotide cyclase"/>
    <property type="match status" value="1"/>
</dbReference>
<comment type="catalytic activity">
    <reaction evidence="2">
        <text>2 GTP = 3',3'-c-di-GMP + 2 diphosphate</text>
        <dbReference type="Rhea" id="RHEA:24898"/>
        <dbReference type="ChEBI" id="CHEBI:33019"/>
        <dbReference type="ChEBI" id="CHEBI:37565"/>
        <dbReference type="ChEBI" id="CHEBI:58805"/>
        <dbReference type="EC" id="2.7.7.65"/>
    </reaction>
</comment>
<dbReference type="InterPro" id="IPR050469">
    <property type="entry name" value="Diguanylate_Cyclase"/>
</dbReference>
<comment type="caution">
    <text evidence="5">The sequence shown here is derived from an EMBL/GenBank/DDBJ whole genome shotgun (WGS) entry which is preliminary data.</text>
</comment>
<dbReference type="Gene3D" id="2.60.40.10">
    <property type="entry name" value="Immunoglobulins"/>
    <property type="match status" value="1"/>
</dbReference>
<dbReference type="InterPro" id="IPR043128">
    <property type="entry name" value="Rev_trsase/Diguanyl_cyclase"/>
</dbReference>
<dbReference type="EMBL" id="JBHRTS010000003">
    <property type="protein sequence ID" value="MFC3194007.1"/>
    <property type="molecule type" value="Genomic_DNA"/>
</dbReference>
<keyword evidence="5" id="KW-0808">Transferase</keyword>
<dbReference type="CDD" id="cd01949">
    <property type="entry name" value="GGDEF"/>
    <property type="match status" value="1"/>
</dbReference>
<evidence type="ECO:0000256" key="1">
    <source>
        <dbReference type="ARBA" id="ARBA00012528"/>
    </source>
</evidence>
<dbReference type="PANTHER" id="PTHR45138:SF9">
    <property type="entry name" value="DIGUANYLATE CYCLASE DGCM-RELATED"/>
    <property type="match status" value="1"/>
</dbReference>
<dbReference type="PROSITE" id="PS50887">
    <property type="entry name" value="GGDEF"/>
    <property type="match status" value="1"/>
</dbReference>
<evidence type="ECO:0000313" key="6">
    <source>
        <dbReference type="Proteomes" id="UP001595533"/>
    </source>
</evidence>
<feature type="domain" description="GGDEF" evidence="4">
    <location>
        <begin position="850"/>
        <end position="982"/>
    </location>
</feature>
<accession>A0ABV7JF28</accession>
<protein>
    <recommendedName>
        <fullName evidence="1">diguanylate cyclase</fullName>
        <ecNumber evidence="1">2.7.7.65</ecNumber>
    </recommendedName>
</protein>
<dbReference type="EC" id="2.7.7.65" evidence="1"/>
<keyword evidence="3" id="KW-1133">Transmembrane helix</keyword>
<dbReference type="Gene3D" id="3.30.70.270">
    <property type="match status" value="1"/>
</dbReference>
<keyword evidence="3" id="KW-0812">Transmembrane</keyword>
<gene>
    <name evidence="5" type="ORF">ACFODZ_07120</name>
</gene>
<dbReference type="PANTHER" id="PTHR45138">
    <property type="entry name" value="REGULATORY COMPONENTS OF SENSORY TRANSDUCTION SYSTEM"/>
    <property type="match status" value="1"/>
</dbReference>
<keyword evidence="3" id="KW-0472">Membrane</keyword>
<feature type="transmembrane region" description="Helical" evidence="3">
    <location>
        <begin position="767"/>
        <end position="786"/>
    </location>
</feature>
<dbReference type="Pfam" id="PF07495">
    <property type="entry name" value="Y_Y_Y"/>
    <property type="match status" value="1"/>
</dbReference>
<keyword evidence="6" id="KW-1185">Reference proteome</keyword>
<dbReference type="SUPFAM" id="SSF63829">
    <property type="entry name" value="Calcium-dependent phosphotriesterase"/>
    <property type="match status" value="3"/>
</dbReference>
<proteinExistence type="predicted"/>
<keyword evidence="5" id="KW-0548">Nucleotidyltransferase</keyword>
<dbReference type="NCBIfam" id="TIGR00254">
    <property type="entry name" value="GGDEF"/>
    <property type="match status" value="1"/>
</dbReference>
<name>A0ABV7JF28_9GAMM</name>